<evidence type="ECO:0000313" key="2">
    <source>
        <dbReference type="EMBL" id="OGE56725.1"/>
    </source>
</evidence>
<keyword evidence="1" id="KW-0812">Transmembrane</keyword>
<keyword evidence="1" id="KW-1133">Transmembrane helix</keyword>
<feature type="transmembrane region" description="Helical" evidence="1">
    <location>
        <begin position="110"/>
        <end position="128"/>
    </location>
</feature>
<reference evidence="2 3" key="1">
    <citation type="journal article" date="2016" name="Sci. Rep.">
        <title>Penicillium arizonense, a new, genome sequenced fungal species, reveals a high chemical diversity in secreted metabolites.</title>
        <authorList>
            <person name="Grijseels S."/>
            <person name="Nielsen J.C."/>
            <person name="Randelovic M."/>
            <person name="Nielsen J."/>
            <person name="Nielsen K.F."/>
            <person name="Workman M."/>
            <person name="Frisvad J.C."/>
        </authorList>
    </citation>
    <scope>NUCLEOTIDE SEQUENCE [LARGE SCALE GENOMIC DNA]</scope>
    <source>
        <strain evidence="2 3">CBS 141311</strain>
    </source>
</reference>
<dbReference type="InterPro" id="IPR025363">
    <property type="entry name" value="DUF4267"/>
</dbReference>
<comment type="caution">
    <text evidence="2">The sequence shown here is derived from an EMBL/GenBank/DDBJ whole genome shotgun (WGS) entry which is preliminary data.</text>
</comment>
<dbReference type="OrthoDB" id="5216128at2759"/>
<dbReference type="Proteomes" id="UP000177622">
    <property type="component" value="Unassembled WGS sequence"/>
</dbReference>
<proteinExistence type="predicted"/>
<evidence type="ECO:0008006" key="4">
    <source>
        <dbReference type="Google" id="ProtNLM"/>
    </source>
</evidence>
<sequence>MTFSQSPGPRILANTFATIFVAFGINAILRPAQALTFFEFQPPTSAVDKQMFDSLMAIYGVRDIFMGAAIYAAAYFGTRSALGWILIAASSVAFADGFVCWMHGQGAWNHWGYAPMITIVGSMLLGLFD</sequence>
<dbReference type="RefSeq" id="XP_022492152.1">
    <property type="nucleotide sequence ID" value="XM_022627706.1"/>
</dbReference>
<feature type="transmembrane region" description="Helical" evidence="1">
    <location>
        <begin position="12"/>
        <end position="32"/>
    </location>
</feature>
<keyword evidence="3" id="KW-1185">Reference proteome</keyword>
<feature type="transmembrane region" description="Helical" evidence="1">
    <location>
        <begin position="52"/>
        <end position="74"/>
    </location>
</feature>
<dbReference type="EMBL" id="LXJU01000002">
    <property type="protein sequence ID" value="OGE56725.1"/>
    <property type="molecule type" value="Genomic_DNA"/>
</dbReference>
<keyword evidence="1" id="KW-0472">Membrane</keyword>
<feature type="transmembrane region" description="Helical" evidence="1">
    <location>
        <begin position="81"/>
        <end position="104"/>
    </location>
</feature>
<accession>A0A1F5LU62</accession>
<dbReference type="AlphaFoldDB" id="A0A1F5LU62"/>
<name>A0A1F5LU62_PENAI</name>
<dbReference type="Pfam" id="PF14087">
    <property type="entry name" value="DUF4267"/>
    <property type="match status" value="1"/>
</dbReference>
<protein>
    <recommendedName>
        <fullName evidence="4">Integral membrane protein</fullName>
    </recommendedName>
</protein>
<gene>
    <name evidence="2" type="ORF">PENARI_c002G08143</name>
</gene>
<dbReference type="GeneID" id="34572440"/>
<evidence type="ECO:0000256" key="1">
    <source>
        <dbReference type="SAM" id="Phobius"/>
    </source>
</evidence>
<evidence type="ECO:0000313" key="3">
    <source>
        <dbReference type="Proteomes" id="UP000177622"/>
    </source>
</evidence>
<organism evidence="2 3">
    <name type="scientific">Penicillium arizonense</name>
    <dbReference type="NCBI Taxonomy" id="1835702"/>
    <lineage>
        <taxon>Eukaryota</taxon>
        <taxon>Fungi</taxon>
        <taxon>Dikarya</taxon>
        <taxon>Ascomycota</taxon>
        <taxon>Pezizomycotina</taxon>
        <taxon>Eurotiomycetes</taxon>
        <taxon>Eurotiomycetidae</taxon>
        <taxon>Eurotiales</taxon>
        <taxon>Aspergillaceae</taxon>
        <taxon>Penicillium</taxon>
    </lineage>
</organism>